<dbReference type="EMBL" id="CP032519">
    <property type="protein sequence ID" value="QEZ46727.1"/>
    <property type="molecule type" value="Genomic_DNA"/>
</dbReference>
<dbReference type="Proteomes" id="UP000256862">
    <property type="component" value="Chromosome CO2235"/>
</dbReference>
<dbReference type="OrthoDB" id="9813158at2"/>
<reference evidence="5 8" key="3">
    <citation type="submission" date="2021-02" db="EMBL/GenBank/DDBJ databases">
        <title>Complete Genome Sequence of Cupriavidus oxalaticus Strain Ox1, a Soil Oxalate-Degrading Species.</title>
        <authorList>
            <person name="Palmieri F."/>
            <person name="Udriet P."/>
            <person name="Deuasquier M."/>
            <person name="Beaudoing E."/>
            <person name="Johnson S.L."/>
            <person name="Davenport K.W."/>
            <person name="Chain P.S."/>
            <person name="Bindschedler S."/>
            <person name="Junier P."/>
        </authorList>
    </citation>
    <scope>NUCLEOTIDE SEQUENCE [LARGE SCALE GENOMIC DNA]</scope>
    <source>
        <strain evidence="5 8">Ox1</strain>
    </source>
</reference>
<dbReference type="Pfam" id="PF03061">
    <property type="entry name" value="4HBT"/>
    <property type="match status" value="1"/>
</dbReference>
<dbReference type="GO" id="GO:0047617">
    <property type="term" value="F:fatty acyl-CoA hydrolase activity"/>
    <property type="evidence" value="ECO:0007669"/>
    <property type="project" value="InterPro"/>
</dbReference>
<comment type="similarity">
    <text evidence="1">Belongs to the thioesterase PaaI family.</text>
</comment>
<protein>
    <submittedName>
        <fullName evidence="6">Acyl-CoA thioesterase</fullName>
    </submittedName>
    <submittedName>
        <fullName evidence="4">PaaI family thioesterase</fullName>
    </submittedName>
</protein>
<dbReference type="Gene3D" id="3.10.129.10">
    <property type="entry name" value="Hotdog Thioesterase"/>
    <property type="match status" value="1"/>
</dbReference>
<dbReference type="GeneID" id="303492146"/>
<feature type="domain" description="Thioesterase" evidence="3">
    <location>
        <begin position="65"/>
        <end position="140"/>
    </location>
</feature>
<reference evidence="6" key="1">
    <citation type="submission" date="2018-01" db="EMBL/GenBank/DDBJ databases">
        <authorList>
            <person name="Clerissi C."/>
        </authorList>
    </citation>
    <scope>NUCLEOTIDE SEQUENCE</scope>
    <source>
        <strain evidence="6">Cupriavidus oxalaticus LMG 2235</strain>
    </source>
</reference>
<dbReference type="Proteomes" id="UP000623307">
    <property type="component" value="Chromosome 2"/>
</dbReference>
<dbReference type="InterPro" id="IPR003736">
    <property type="entry name" value="PAAI_dom"/>
</dbReference>
<evidence type="ECO:0000259" key="3">
    <source>
        <dbReference type="Pfam" id="PF03061"/>
    </source>
</evidence>
<dbReference type="Proteomes" id="UP000325743">
    <property type="component" value="Chromosome 2"/>
</dbReference>
<dbReference type="RefSeq" id="WP_063237800.1">
    <property type="nucleotide sequence ID" value="NZ_CP032519.1"/>
</dbReference>
<evidence type="ECO:0000313" key="7">
    <source>
        <dbReference type="Proteomes" id="UP000325743"/>
    </source>
</evidence>
<evidence type="ECO:0000313" key="4">
    <source>
        <dbReference type="EMBL" id="QEZ46727.1"/>
    </source>
</evidence>
<dbReference type="CDD" id="cd03443">
    <property type="entry name" value="PaaI_thioesterase"/>
    <property type="match status" value="1"/>
</dbReference>
<accession>A0A375G3G2</accession>
<dbReference type="PANTHER" id="PTHR21660">
    <property type="entry name" value="THIOESTERASE SUPERFAMILY MEMBER-RELATED"/>
    <property type="match status" value="1"/>
</dbReference>
<dbReference type="InterPro" id="IPR029069">
    <property type="entry name" value="HotDog_dom_sf"/>
</dbReference>
<evidence type="ECO:0000313" key="6">
    <source>
        <dbReference type="EMBL" id="SPC12628.1"/>
    </source>
</evidence>
<dbReference type="InterPro" id="IPR006683">
    <property type="entry name" value="Thioestr_dom"/>
</dbReference>
<gene>
    <name evidence="6" type="ORF">CO2235_150283</name>
    <name evidence="4" type="ORF">D2917_21205</name>
    <name evidence="5" type="ORF">JTE92_21575</name>
</gene>
<proteinExistence type="inferred from homology"/>
<name>A0A375G3G2_9BURK</name>
<dbReference type="SUPFAM" id="SSF54637">
    <property type="entry name" value="Thioesterase/thiol ester dehydrase-isomerase"/>
    <property type="match status" value="1"/>
</dbReference>
<reference evidence="4 7" key="2">
    <citation type="submission" date="2018-09" db="EMBL/GenBank/DDBJ databases">
        <title>Complete genome sequence of Cupriavidus oxalaticus T2, a bacterium capable of phenol tolerance and degradation.</title>
        <authorList>
            <person name="Yan J."/>
        </authorList>
    </citation>
    <scope>NUCLEOTIDE SEQUENCE [LARGE SCALE GENOMIC DNA]</scope>
    <source>
        <strain evidence="4 7">T2</strain>
    </source>
</reference>
<dbReference type="NCBIfam" id="TIGR00369">
    <property type="entry name" value="unchar_dom_1"/>
    <property type="match status" value="1"/>
</dbReference>
<dbReference type="AlphaFoldDB" id="A0A375G3G2"/>
<keyword evidence="2" id="KW-0378">Hydrolase</keyword>
<evidence type="ECO:0000256" key="1">
    <source>
        <dbReference type="ARBA" id="ARBA00008324"/>
    </source>
</evidence>
<dbReference type="InterPro" id="IPR039298">
    <property type="entry name" value="ACOT13"/>
</dbReference>
<dbReference type="EMBL" id="OGUS01000115">
    <property type="protein sequence ID" value="SPC12628.1"/>
    <property type="molecule type" value="Genomic_DNA"/>
</dbReference>
<evidence type="ECO:0000313" key="5">
    <source>
        <dbReference type="EMBL" id="QRQ92728.1"/>
    </source>
</evidence>
<dbReference type="PANTHER" id="PTHR21660:SF1">
    <property type="entry name" value="ACYL-COENZYME A THIOESTERASE 13"/>
    <property type="match status" value="1"/>
</dbReference>
<sequence>MPQAIASLVPSRRDAAVDPRMHAMIDNILLGSPVARALGVRLAGLAPEHIELEMPFLPTNVTHGSTVHGGVIATLIDIAGAAAAASGANADEVKGGATSSLSIQYLAPAQGAALRAVAAVVRRGRRQVATEVSVYAETANEGVLVAKALMSSAMF</sequence>
<dbReference type="EMBL" id="CP069812">
    <property type="protein sequence ID" value="QRQ92728.1"/>
    <property type="molecule type" value="Genomic_DNA"/>
</dbReference>
<keyword evidence="8" id="KW-1185">Reference proteome</keyword>
<organism evidence="6">
    <name type="scientific">Cupriavidus oxalaticus</name>
    <dbReference type="NCBI Taxonomy" id="96344"/>
    <lineage>
        <taxon>Bacteria</taxon>
        <taxon>Pseudomonadati</taxon>
        <taxon>Pseudomonadota</taxon>
        <taxon>Betaproteobacteria</taxon>
        <taxon>Burkholderiales</taxon>
        <taxon>Burkholderiaceae</taxon>
        <taxon>Cupriavidus</taxon>
    </lineage>
</organism>
<evidence type="ECO:0000256" key="2">
    <source>
        <dbReference type="ARBA" id="ARBA00022801"/>
    </source>
</evidence>
<evidence type="ECO:0000313" key="8">
    <source>
        <dbReference type="Proteomes" id="UP000623307"/>
    </source>
</evidence>